<evidence type="ECO:0000313" key="3">
    <source>
        <dbReference type="Proteomes" id="UP000004105"/>
    </source>
</evidence>
<comment type="caution">
    <text evidence="2">The sequence shown here is derived from an EMBL/GenBank/DDBJ whole genome shotgun (WGS) entry which is preliminary data.</text>
</comment>
<sequence length="192" mass="21295">MKRAFQTASWLTLAAALLFYVWQNHFAAAGGQIALPKALWLGATVLFWLLLPPVVFCAERVSGRLKTAYLVFWLPMLARALAEVFLMYGCGCWQYAYGIAHDLASIAVLLSAAWLCRRETPRLLAANLAVMAAMFAAEAYFAAYIAAFHRHHPHAKVWFVGWESPHLANQAATAAIVSALALWLVHLTRKLP</sequence>
<feature type="transmembrane region" description="Helical" evidence="1">
    <location>
        <begin position="39"/>
        <end position="58"/>
    </location>
</feature>
<gene>
    <name evidence="2" type="ORF">HMPREF9123_1650</name>
</gene>
<keyword evidence="1" id="KW-0812">Transmembrane</keyword>
<proteinExistence type="predicted"/>
<dbReference type="AlphaFoldDB" id="F2BD44"/>
<evidence type="ECO:0000313" key="2">
    <source>
        <dbReference type="EMBL" id="EGF10768.1"/>
    </source>
</evidence>
<dbReference type="EMBL" id="AFAY01000031">
    <property type="protein sequence ID" value="EGF10768.1"/>
    <property type="molecule type" value="Genomic_DNA"/>
</dbReference>
<reference evidence="2 3" key="1">
    <citation type="submission" date="2011-02" db="EMBL/GenBank/DDBJ databases">
        <authorList>
            <person name="Muzny D."/>
            <person name="Qin X."/>
            <person name="Deng J."/>
            <person name="Jiang H."/>
            <person name="Liu Y."/>
            <person name="Qu J."/>
            <person name="Song X.-Z."/>
            <person name="Zhang L."/>
            <person name="Thornton R."/>
            <person name="Coyle M."/>
            <person name="Francisco L."/>
            <person name="Jackson L."/>
            <person name="Javaid M."/>
            <person name="Korchina V."/>
            <person name="Kovar C."/>
            <person name="Mata R."/>
            <person name="Mathew T."/>
            <person name="Ngo R."/>
            <person name="Nguyen L."/>
            <person name="Nguyen N."/>
            <person name="Okwuonu G."/>
            <person name="Ongeri F."/>
            <person name="Pham C."/>
            <person name="Simmons D."/>
            <person name="Wilczek-Boney K."/>
            <person name="Hale W."/>
            <person name="Jakkamsetti A."/>
            <person name="Pham P."/>
            <person name="Ruth R."/>
            <person name="San Lucas F."/>
            <person name="Warren J."/>
            <person name="Zhang J."/>
            <person name="Zhao Z."/>
            <person name="Zhou C."/>
            <person name="Zhu D."/>
            <person name="Lee S."/>
            <person name="Bess C."/>
            <person name="Blankenburg K."/>
            <person name="Forbes L."/>
            <person name="Fu Q."/>
            <person name="Gubbala S."/>
            <person name="Hirani K."/>
            <person name="Jayaseelan J.C."/>
            <person name="Lara F."/>
            <person name="Munidasa M."/>
            <person name="Palculict T."/>
            <person name="Patil S."/>
            <person name="Pu L.-L."/>
            <person name="Saada N."/>
            <person name="Tang L."/>
            <person name="Weissenberger G."/>
            <person name="Zhu Y."/>
            <person name="Hemphill L."/>
            <person name="Shang Y."/>
            <person name="Youmans B."/>
            <person name="Ayvaz T."/>
            <person name="Ross M."/>
            <person name="Santibanez J."/>
            <person name="Aqrawi P."/>
            <person name="Gross S."/>
            <person name="Joshi V."/>
            <person name="Fowler G."/>
            <person name="Nazareth L."/>
            <person name="Reid J."/>
            <person name="Worley K."/>
            <person name="Petrosino J."/>
            <person name="Highlander S."/>
            <person name="Gibbs R."/>
        </authorList>
    </citation>
    <scope>NUCLEOTIDE SEQUENCE [LARGE SCALE GENOMIC DNA]</scope>
    <source>
        <strain evidence="2 3">ATCC BAA-1200</strain>
    </source>
</reference>
<evidence type="ECO:0000256" key="1">
    <source>
        <dbReference type="SAM" id="Phobius"/>
    </source>
</evidence>
<feature type="transmembrane region" description="Helical" evidence="1">
    <location>
        <begin position="123"/>
        <end position="147"/>
    </location>
</feature>
<feature type="transmembrane region" description="Helical" evidence="1">
    <location>
        <begin position="167"/>
        <end position="185"/>
    </location>
</feature>
<dbReference type="Proteomes" id="UP000004105">
    <property type="component" value="Unassembled WGS sequence"/>
</dbReference>
<keyword evidence="1" id="KW-1133">Transmembrane helix</keyword>
<feature type="transmembrane region" description="Helical" evidence="1">
    <location>
        <begin position="95"/>
        <end position="116"/>
    </location>
</feature>
<protein>
    <submittedName>
        <fullName evidence="2">Uncharacterized protein</fullName>
    </submittedName>
</protein>
<dbReference type="RefSeq" id="WP_007342656.1">
    <property type="nucleotide sequence ID" value="NZ_GL878494.1"/>
</dbReference>
<dbReference type="STRING" id="267212.GCA_001063965_00378"/>
<accession>F2BD44</accession>
<name>F2BD44_9NEIS</name>
<dbReference type="OrthoDB" id="8607157at2"/>
<dbReference type="HOGENOM" id="CLU_1413858_0_0_4"/>
<organism evidence="2 3">
    <name type="scientific">Neisseria bacilliformis ATCC BAA-1200</name>
    <dbReference type="NCBI Taxonomy" id="888742"/>
    <lineage>
        <taxon>Bacteria</taxon>
        <taxon>Pseudomonadati</taxon>
        <taxon>Pseudomonadota</taxon>
        <taxon>Betaproteobacteria</taxon>
        <taxon>Neisseriales</taxon>
        <taxon>Neisseriaceae</taxon>
        <taxon>Neisseria</taxon>
    </lineage>
</organism>
<keyword evidence="1" id="KW-0472">Membrane</keyword>
<keyword evidence="3" id="KW-1185">Reference proteome</keyword>
<feature type="transmembrane region" description="Helical" evidence="1">
    <location>
        <begin position="70"/>
        <end position="89"/>
    </location>
</feature>